<evidence type="ECO:0008006" key="5">
    <source>
        <dbReference type="Google" id="ProtNLM"/>
    </source>
</evidence>
<evidence type="ECO:0000313" key="2">
    <source>
        <dbReference type="EMBL" id="HIH08765.1"/>
    </source>
</evidence>
<dbReference type="Proteomes" id="UP000577419">
    <property type="component" value="Unassembled WGS sequence"/>
</dbReference>
<feature type="transmembrane region" description="Helical" evidence="1">
    <location>
        <begin position="79"/>
        <end position="99"/>
    </location>
</feature>
<reference evidence="3" key="3">
    <citation type="submission" date="2021-05" db="EMBL/GenBank/DDBJ databases">
        <title>Protein family content uncovers lineage relationships and bacterial pathway maintenance mechanisms in DPANN archaea.</title>
        <authorList>
            <person name="Castelle C.J."/>
            <person name="Meheust R."/>
            <person name="Jaffe A.L."/>
            <person name="Seitz K."/>
            <person name="Gong X."/>
            <person name="Baker B.J."/>
            <person name="Banfield J.F."/>
        </authorList>
    </citation>
    <scope>NUCLEOTIDE SEQUENCE</scope>
    <source>
        <strain evidence="3">RIFCSPHIGHO2_01_FULL_GW2011_AR10_43_9</strain>
    </source>
</reference>
<feature type="transmembrane region" description="Helical" evidence="1">
    <location>
        <begin position="45"/>
        <end position="67"/>
    </location>
</feature>
<evidence type="ECO:0000313" key="4">
    <source>
        <dbReference type="Proteomes" id="UP000577419"/>
    </source>
</evidence>
<protein>
    <recommendedName>
        <fullName evidence="5">DUF5658 domain-containing protein</fullName>
    </recommendedName>
</protein>
<accession>A0A7J4IWX8</accession>
<organism evidence="2 4">
    <name type="scientific">Candidatus Iainarchaeum sp</name>
    <dbReference type="NCBI Taxonomy" id="3101447"/>
    <lineage>
        <taxon>Archaea</taxon>
        <taxon>Candidatus Iainarchaeota</taxon>
        <taxon>Candidatus Iainarchaeia</taxon>
        <taxon>Candidatus Iainarchaeales</taxon>
        <taxon>Candidatus Iainarchaeaceae</taxon>
        <taxon>Candidatus Iainarchaeum</taxon>
    </lineage>
</organism>
<sequence length="139" mass="15851">MLPKKIGWPVLILLVFFDAFITIQAGSESNPLWRPLAEKFGLNFLWAAALIVLAIFFAATKIFGRIVEKTEHFSRGEEFILTNLVIVFATYDLYIAFLVPRIGYLGTSTHYAIIPVLFIPILAYNVFVELQKRKSLKQI</sequence>
<evidence type="ECO:0000313" key="3">
    <source>
        <dbReference type="EMBL" id="MBS3059251.1"/>
    </source>
</evidence>
<name>A0A7J4IWX8_9ARCH</name>
<keyword evidence="1" id="KW-1133">Transmembrane helix</keyword>
<dbReference type="Proteomes" id="UP000683213">
    <property type="component" value="Unassembled WGS sequence"/>
</dbReference>
<evidence type="ECO:0000256" key="1">
    <source>
        <dbReference type="SAM" id="Phobius"/>
    </source>
</evidence>
<proteinExistence type="predicted"/>
<keyword evidence="1" id="KW-0472">Membrane</keyword>
<reference evidence="3" key="2">
    <citation type="submission" date="2021-03" db="EMBL/GenBank/DDBJ databases">
        <authorList>
            <person name="Jaffe A."/>
        </authorList>
    </citation>
    <scope>NUCLEOTIDE SEQUENCE</scope>
    <source>
        <strain evidence="3">RIFCSPHIGHO2_01_FULL_GW2011_AR10_43_9</strain>
    </source>
</reference>
<dbReference type="EMBL" id="JAGVWF010000032">
    <property type="protein sequence ID" value="MBS3059251.1"/>
    <property type="molecule type" value="Genomic_DNA"/>
</dbReference>
<comment type="caution">
    <text evidence="2">The sequence shown here is derived from an EMBL/GenBank/DDBJ whole genome shotgun (WGS) entry which is preliminary data.</text>
</comment>
<gene>
    <name evidence="2" type="ORF">HA237_05360</name>
    <name evidence="3" type="ORF">J4224_02385</name>
</gene>
<dbReference type="EMBL" id="DUFG01000026">
    <property type="protein sequence ID" value="HIH08765.1"/>
    <property type="molecule type" value="Genomic_DNA"/>
</dbReference>
<feature type="transmembrane region" description="Helical" evidence="1">
    <location>
        <begin position="7"/>
        <end position="25"/>
    </location>
</feature>
<dbReference type="AlphaFoldDB" id="A0A7J4IWX8"/>
<feature type="transmembrane region" description="Helical" evidence="1">
    <location>
        <begin position="111"/>
        <end position="128"/>
    </location>
</feature>
<reference evidence="2" key="1">
    <citation type="journal article" date="2020" name="bioRxiv">
        <title>A rank-normalized archaeal taxonomy based on genome phylogeny resolves widespread incomplete and uneven classifications.</title>
        <authorList>
            <person name="Rinke C."/>
            <person name="Chuvochina M."/>
            <person name="Mussig A.J."/>
            <person name="Chaumeil P.-A."/>
            <person name="Waite D.W."/>
            <person name="Whitman W.B."/>
            <person name="Parks D.H."/>
            <person name="Hugenholtz P."/>
        </authorList>
    </citation>
    <scope>NUCLEOTIDE SEQUENCE</scope>
    <source>
        <strain evidence="2">UBA10011</strain>
    </source>
</reference>
<keyword evidence="1" id="KW-0812">Transmembrane</keyword>